<dbReference type="Proteomes" id="UP000008743">
    <property type="component" value="Unassembled WGS sequence"/>
</dbReference>
<evidence type="ECO:0000256" key="9">
    <source>
        <dbReference type="ARBA" id="ARBA00047885"/>
    </source>
</evidence>
<dbReference type="GO" id="GO:0032259">
    <property type="term" value="P:methylation"/>
    <property type="evidence" value="ECO:0007669"/>
    <property type="project" value="UniProtKB-KW"/>
</dbReference>
<dbReference type="EMBL" id="KE346362">
    <property type="protein sequence ID" value="KJE90861.1"/>
    <property type="molecule type" value="Genomic_DNA"/>
</dbReference>
<comment type="catalytic activity">
    <reaction evidence="10">
        <text>N-terminal L-alanyl-L-prolyl-L-lysyl-[protein] + 3 S-adenosyl-L-methionine = N-terminal N,N,N-trimethyl-L-alanyl-L-prolyl-L-lysyl-[protein] + 3 S-adenosyl-L-homocysteine + 3 H(+)</text>
        <dbReference type="Rhea" id="RHEA:54712"/>
        <dbReference type="Rhea" id="RHEA-COMP:13785"/>
        <dbReference type="Rhea" id="RHEA-COMP:13971"/>
        <dbReference type="ChEBI" id="CHEBI:15378"/>
        <dbReference type="ChEBI" id="CHEBI:57856"/>
        <dbReference type="ChEBI" id="CHEBI:59789"/>
        <dbReference type="ChEBI" id="CHEBI:138057"/>
        <dbReference type="ChEBI" id="CHEBI:138315"/>
        <dbReference type="EC" id="2.1.1.244"/>
    </reaction>
</comment>
<dbReference type="PANTHER" id="PTHR12753:SF0">
    <property type="entry name" value="ALPHA N-TERMINAL PROTEIN METHYLTRANSFERASE 1"/>
    <property type="match status" value="1"/>
</dbReference>
<protein>
    <recommendedName>
        <fullName evidence="6">Alpha N-terminal protein methyltransferase 1</fullName>
        <ecNumber evidence="5">2.1.1.244</ecNumber>
    </recommendedName>
    <alternativeName>
        <fullName evidence="7">X-Pro-Lys N-terminal protein methyltransferase 1</fullName>
    </alternativeName>
</protein>
<dbReference type="InParanoid" id="A0A0D2U6R3"/>
<comment type="catalytic activity">
    <reaction evidence="8">
        <text>N-terminal L-seryl-L-prolyl-L-lysyl-[protein] + 3 S-adenosyl-L-methionine = N-terminal N,N,N-trimethyl-L-seryl-L-prolyl-L-lysyl-[protein] + 3 S-adenosyl-L-homocysteine + 3 H(+)</text>
        <dbReference type="Rhea" id="RHEA:54724"/>
        <dbReference type="Rhea" id="RHEA-COMP:13789"/>
        <dbReference type="Rhea" id="RHEA-COMP:13973"/>
        <dbReference type="ChEBI" id="CHEBI:15378"/>
        <dbReference type="ChEBI" id="CHEBI:57856"/>
        <dbReference type="ChEBI" id="CHEBI:59789"/>
        <dbReference type="ChEBI" id="CHEBI:138061"/>
        <dbReference type="ChEBI" id="CHEBI:138317"/>
        <dbReference type="EC" id="2.1.1.244"/>
    </reaction>
</comment>
<comment type="similarity">
    <text evidence="1">Belongs to the methyltransferase superfamily. NTM1 family.</text>
</comment>
<dbReference type="EC" id="2.1.1.244" evidence="5"/>
<evidence type="ECO:0000256" key="2">
    <source>
        <dbReference type="ARBA" id="ARBA00022603"/>
    </source>
</evidence>
<gene>
    <name evidence="12" type="ORF">CAOG_002101</name>
</gene>
<dbReference type="GO" id="GO:0005737">
    <property type="term" value="C:cytoplasm"/>
    <property type="evidence" value="ECO:0007669"/>
    <property type="project" value="TreeGrafter"/>
</dbReference>
<reference evidence="13" key="1">
    <citation type="submission" date="2011-02" db="EMBL/GenBank/DDBJ databases">
        <title>The Genome Sequence of Capsaspora owczarzaki ATCC 30864.</title>
        <authorList>
            <person name="Russ C."/>
            <person name="Cuomo C."/>
            <person name="Burger G."/>
            <person name="Gray M.W."/>
            <person name="Holland P.W.H."/>
            <person name="King N."/>
            <person name="Lang F.B.F."/>
            <person name="Roger A.J."/>
            <person name="Ruiz-Trillo I."/>
            <person name="Young S.K."/>
            <person name="Zeng Q."/>
            <person name="Gargeya S."/>
            <person name="Alvarado L."/>
            <person name="Berlin A."/>
            <person name="Chapman S.B."/>
            <person name="Chen Z."/>
            <person name="Freedman E."/>
            <person name="Gellesch M."/>
            <person name="Goldberg J."/>
            <person name="Griggs A."/>
            <person name="Gujja S."/>
            <person name="Heilman E."/>
            <person name="Heiman D."/>
            <person name="Howarth C."/>
            <person name="Mehta T."/>
            <person name="Neiman D."/>
            <person name="Pearson M."/>
            <person name="Roberts A."/>
            <person name="Saif S."/>
            <person name="Shea T."/>
            <person name="Shenoy N."/>
            <person name="Sisk P."/>
            <person name="Stolte C."/>
            <person name="Sykes S."/>
            <person name="White J."/>
            <person name="Yandava C."/>
            <person name="Haas B."/>
            <person name="Nusbaum C."/>
            <person name="Birren B."/>
        </authorList>
    </citation>
    <scope>NUCLEOTIDE SEQUENCE</scope>
    <source>
        <strain evidence="13">ATCC 30864</strain>
    </source>
</reference>
<accession>A0A0D2U6R3</accession>
<evidence type="ECO:0000256" key="8">
    <source>
        <dbReference type="ARBA" id="ARBA00047306"/>
    </source>
</evidence>
<evidence type="ECO:0000256" key="4">
    <source>
        <dbReference type="ARBA" id="ARBA00022691"/>
    </source>
</evidence>
<keyword evidence="4" id="KW-0949">S-adenosyl-L-methionine</keyword>
<organism evidence="12 13">
    <name type="scientific">Capsaspora owczarzaki (strain ATCC 30864)</name>
    <dbReference type="NCBI Taxonomy" id="595528"/>
    <lineage>
        <taxon>Eukaryota</taxon>
        <taxon>Filasterea</taxon>
        <taxon>Capsaspora</taxon>
    </lineage>
</organism>
<dbReference type="STRING" id="595528.A0A0D2U6R3"/>
<evidence type="ECO:0000256" key="7">
    <source>
        <dbReference type="ARBA" id="ARBA00043129"/>
    </source>
</evidence>
<dbReference type="Gene3D" id="3.40.50.150">
    <property type="entry name" value="Vaccinia Virus protein VP39"/>
    <property type="match status" value="1"/>
</dbReference>
<feature type="compositionally biased region" description="Low complexity" evidence="11">
    <location>
        <begin position="80"/>
        <end position="94"/>
    </location>
</feature>
<comment type="catalytic activity">
    <reaction evidence="9">
        <text>N-terminal L-prolyl-L-prolyl-L-lysyl-[protein] + 2 S-adenosyl-L-methionine = N-terminal N,N-dimethyl-L-prolyl-L-prolyl-L-lysyl-[protein] + 2 S-adenosyl-L-homocysteine + 2 H(+)</text>
        <dbReference type="Rhea" id="RHEA:54736"/>
        <dbReference type="Rhea" id="RHEA-COMP:13787"/>
        <dbReference type="Rhea" id="RHEA-COMP:13974"/>
        <dbReference type="ChEBI" id="CHEBI:15378"/>
        <dbReference type="ChEBI" id="CHEBI:57856"/>
        <dbReference type="ChEBI" id="CHEBI:59789"/>
        <dbReference type="ChEBI" id="CHEBI:138059"/>
        <dbReference type="ChEBI" id="CHEBI:138318"/>
        <dbReference type="EC" id="2.1.1.244"/>
    </reaction>
</comment>
<dbReference type="PANTHER" id="PTHR12753">
    <property type="entry name" value="AD-003 - RELATED"/>
    <property type="match status" value="1"/>
</dbReference>
<dbReference type="SUPFAM" id="SSF53335">
    <property type="entry name" value="S-adenosyl-L-methionine-dependent methyltransferases"/>
    <property type="match status" value="1"/>
</dbReference>
<keyword evidence="3 12" id="KW-0808">Transferase</keyword>
<dbReference type="Pfam" id="PF05891">
    <property type="entry name" value="Methyltransf_PK"/>
    <property type="match status" value="1"/>
</dbReference>
<evidence type="ECO:0000313" key="12">
    <source>
        <dbReference type="EMBL" id="KJE90861.1"/>
    </source>
</evidence>
<dbReference type="eggNOG" id="KOG3178">
    <property type="taxonomic scope" value="Eukaryota"/>
</dbReference>
<feature type="region of interest" description="Disordered" evidence="11">
    <location>
        <begin position="347"/>
        <end position="367"/>
    </location>
</feature>
<evidence type="ECO:0000256" key="6">
    <source>
        <dbReference type="ARBA" id="ARBA00039449"/>
    </source>
</evidence>
<dbReference type="FunCoup" id="A0A0D2U6R3">
    <property type="interactions" value="417"/>
</dbReference>
<evidence type="ECO:0000256" key="10">
    <source>
        <dbReference type="ARBA" id="ARBA00048167"/>
    </source>
</evidence>
<evidence type="ECO:0000256" key="1">
    <source>
        <dbReference type="ARBA" id="ARBA00009059"/>
    </source>
</evidence>
<evidence type="ECO:0000256" key="3">
    <source>
        <dbReference type="ARBA" id="ARBA00022679"/>
    </source>
</evidence>
<keyword evidence="13" id="KW-1185">Reference proteome</keyword>
<keyword evidence="2 12" id="KW-0489">Methyltransferase</keyword>
<dbReference type="InterPro" id="IPR029063">
    <property type="entry name" value="SAM-dependent_MTases_sf"/>
</dbReference>
<dbReference type="GO" id="GO:0071885">
    <property type="term" value="F:N-terminal protein N-methyltransferase activity"/>
    <property type="evidence" value="ECO:0007669"/>
    <property type="project" value="UniProtKB-EC"/>
</dbReference>
<evidence type="ECO:0000256" key="5">
    <source>
        <dbReference type="ARBA" id="ARBA00039112"/>
    </source>
</evidence>
<dbReference type="RefSeq" id="XP_004348851.2">
    <property type="nucleotide sequence ID" value="XM_004348801.2"/>
</dbReference>
<dbReference type="AlphaFoldDB" id="A0A0D2U6R3"/>
<dbReference type="FunFam" id="3.40.50.150:FF:000025">
    <property type="entry name" value="N-terminal Xaa-Pro-Lys N-methyltransferase 1"/>
    <property type="match status" value="1"/>
</dbReference>
<dbReference type="InterPro" id="IPR008576">
    <property type="entry name" value="MeTrfase_NTM1"/>
</dbReference>
<dbReference type="OrthoDB" id="1298661at2759"/>
<sequence>MAPGHKHKKDAATPEPQSSSPSPSSPSPSSPLSPASSVRAAAMLDTSGSDSDGKRFDSLESMWRAYGLPEQQCVPGSPIKPKSTPSASASTSDGDGQEAVLPAAAEASTSNPPNQGDDGAAAEPAATPRWYTDAKDYWDKVDTTIDGMLGGFARISPIDVEGSNAFLGPLIRGSKAKTAPHRALDCGAGIGRVTKHFLLPNFETVDLVEQCGKFLTASIKYIGSDRVGSRFCAGLQDFVPERQHYNVIWVQWVSSHLTDDDFVAFFKRCQSALVPGGLICVKENTTKSGFLVDAEDSSVTRSDELFKALFERAELDIIKEDTQQRFPKALFKVKMYALQPRSTPQQAQSSQVLVTETVTSQSSPMQQ</sequence>
<dbReference type="PhylomeDB" id="A0A0D2U6R3"/>
<evidence type="ECO:0000313" key="13">
    <source>
        <dbReference type="Proteomes" id="UP000008743"/>
    </source>
</evidence>
<feature type="region of interest" description="Disordered" evidence="11">
    <location>
        <begin position="1"/>
        <end position="126"/>
    </location>
</feature>
<evidence type="ECO:0000256" key="11">
    <source>
        <dbReference type="SAM" id="MobiDB-lite"/>
    </source>
</evidence>
<proteinExistence type="inferred from homology"/>
<dbReference type="CDD" id="cd02440">
    <property type="entry name" value="AdoMet_MTases"/>
    <property type="match status" value="1"/>
</dbReference>
<name>A0A0D2U6R3_CAPO3</name>